<feature type="transmembrane region" description="Helical" evidence="1">
    <location>
        <begin position="63"/>
        <end position="81"/>
    </location>
</feature>
<gene>
    <name evidence="2" type="ORF">BN1356_02088</name>
</gene>
<evidence type="ECO:0000256" key="1">
    <source>
        <dbReference type="SAM" id="Phobius"/>
    </source>
</evidence>
<keyword evidence="3" id="KW-1185">Reference proteome</keyword>
<dbReference type="InterPro" id="IPR024515">
    <property type="entry name" value="DUF3397"/>
</dbReference>
<evidence type="ECO:0000313" key="3">
    <source>
        <dbReference type="Proteomes" id="UP000198604"/>
    </source>
</evidence>
<dbReference type="RefSeq" id="WP_093651266.1">
    <property type="nucleotide sequence ID" value="NZ_CTEN01000004.1"/>
</dbReference>
<dbReference type="EMBL" id="CTEN01000004">
    <property type="protein sequence ID" value="CQR25745.1"/>
    <property type="molecule type" value="Genomic_DNA"/>
</dbReference>
<reference evidence="3" key="1">
    <citation type="submission" date="2015-03" db="EMBL/GenBank/DDBJ databases">
        <authorList>
            <person name="Urmite Genomes"/>
        </authorList>
    </citation>
    <scope>NUCLEOTIDE SEQUENCE [LARGE SCALE GENOMIC DNA]</scope>
    <source>
        <strain evidence="3">FF10</strain>
    </source>
</reference>
<dbReference type="AlphaFoldDB" id="A0A0E4H5G7"/>
<dbReference type="OrthoDB" id="2237252at2"/>
<sequence>MTFLKFASLLFILLNLIISILLVKLLKLQKRGWNFADIAFPLFAVEFYLITDKAYYHSFLPHLILALSILAIVIASLFLWKKRDFTYGRFFKLFWRAGFLLTFLIYLAMTISLFLIKN</sequence>
<dbReference type="STRING" id="1608583.BN1356_02088"/>
<evidence type="ECO:0000313" key="2">
    <source>
        <dbReference type="EMBL" id="CQR25745.1"/>
    </source>
</evidence>
<feature type="transmembrane region" description="Helical" evidence="1">
    <location>
        <begin position="93"/>
        <end position="116"/>
    </location>
</feature>
<protein>
    <submittedName>
        <fullName evidence="2">Membrane protein</fullName>
    </submittedName>
</protein>
<feature type="transmembrane region" description="Helical" evidence="1">
    <location>
        <begin position="6"/>
        <end position="26"/>
    </location>
</feature>
<accession>A0A0E4H5G7</accession>
<dbReference type="Pfam" id="PF11877">
    <property type="entry name" value="DUF3397"/>
    <property type="match status" value="1"/>
</dbReference>
<keyword evidence="1" id="KW-0812">Transmembrane</keyword>
<name>A0A0E4H5G7_9STRE</name>
<keyword evidence="1" id="KW-0472">Membrane</keyword>
<dbReference type="Proteomes" id="UP000198604">
    <property type="component" value="Unassembled WGS sequence"/>
</dbReference>
<organism evidence="2 3">
    <name type="scientific">Streptococcus varani</name>
    <dbReference type="NCBI Taxonomy" id="1608583"/>
    <lineage>
        <taxon>Bacteria</taxon>
        <taxon>Bacillati</taxon>
        <taxon>Bacillota</taxon>
        <taxon>Bacilli</taxon>
        <taxon>Lactobacillales</taxon>
        <taxon>Streptococcaceae</taxon>
        <taxon>Streptococcus</taxon>
    </lineage>
</organism>
<proteinExistence type="predicted"/>
<keyword evidence="1" id="KW-1133">Transmembrane helix</keyword>